<evidence type="ECO:0000313" key="1">
    <source>
        <dbReference type="EMBL" id="MPM86734.1"/>
    </source>
</evidence>
<reference evidence="1" key="1">
    <citation type="submission" date="2019-08" db="EMBL/GenBank/DDBJ databases">
        <authorList>
            <person name="Kucharzyk K."/>
            <person name="Murdoch R.W."/>
            <person name="Higgins S."/>
            <person name="Loffler F."/>
        </authorList>
    </citation>
    <scope>NUCLEOTIDE SEQUENCE</scope>
</reference>
<protein>
    <submittedName>
        <fullName evidence="1">Uncharacterized protein</fullName>
    </submittedName>
</protein>
<organism evidence="1">
    <name type="scientific">bioreactor metagenome</name>
    <dbReference type="NCBI Taxonomy" id="1076179"/>
    <lineage>
        <taxon>unclassified sequences</taxon>
        <taxon>metagenomes</taxon>
        <taxon>ecological metagenomes</taxon>
    </lineage>
</organism>
<comment type="caution">
    <text evidence="1">The sequence shown here is derived from an EMBL/GenBank/DDBJ whole genome shotgun (WGS) entry which is preliminary data.</text>
</comment>
<name>A0A645DBK8_9ZZZZ</name>
<gene>
    <name evidence="1" type="ORF">SDC9_133825</name>
</gene>
<accession>A0A645DBK8</accession>
<dbReference type="AlphaFoldDB" id="A0A645DBK8"/>
<dbReference type="EMBL" id="VSSQ01034707">
    <property type="protein sequence ID" value="MPM86734.1"/>
    <property type="molecule type" value="Genomic_DNA"/>
</dbReference>
<sequence>MNFKRCIYADLTAHYGCPELCTVIAQFDFQSVNYVSGIAIGQ</sequence>
<proteinExistence type="predicted"/>